<name>A0A165MMB6_9APHY</name>
<evidence type="ECO:0000256" key="1">
    <source>
        <dbReference type="SAM" id="MobiDB-lite"/>
    </source>
</evidence>
<feature type="compositionally biased region" description="Low complexity" evidence="1">
    <location>
        <begin position="156"/>
        <end position="166"/>
    </location>
</feature>
<feature type="region of interest" description="Disordered" evidence="1">
    <location>
        <begin position="156"/>
        <end position="193"/>
    </location>
</feature>
<feature type="region of interest" description="Disordered" evidence="1">
    <location>
        <begin position="538"/>
        <end position="559"/>
    </location>
</feature>
<keyword evidence="3" id="KW-1185">Reference proteome</keyword>
<organism evidence="2 3">
    <name type="scientific">Daedalea quercina L-15889</name>
    <dbReference type="NCBI Taxonomy" id="1314783"/>
    <lineage>
        <taxon>Eukaryota</taxon>
        <taxon>Fungi</taxon>
        <taxon>Dikarya</taxon>
        <taxon>Basidiomycota</taxon>
        <taxon>Agaricomycotina</taxon>
        <taxon>Agaricomycetes</taxon>
        <taxon>Polyporales</taxon>
        <taxon>Fomitopsis</taxon>
    </lineage>
</organism>
<feature type="compositionally biased region" description="Polar residues" evidence="1">
    <location>
        <begin position="167"/>
        <end position="191"/>
    </location>
</feature>
<feature type="compositionally biased region" description="Gly residues" evidence="1">
    <location>
        <begin position="543"/>
        <end position="559"/>
    </location>
</feature>
<feature type="region of interest" description="Disordered" evidence="1">
    <location>
        <begin position="51"/>
        <end position="70"/>
    </location>
</feature>
<sequence>MAQLTNHVQNKRNEIEEHKRMGRVKEAADGERDYGKLLQFFKQAQVLFQKNTQSVPPSQSQPAPLNNSGVPRVESSINVGSTGAASMLGIPSTPAVTGVASTTNSDLQTSVPHLLSTDHTGEMAHLPPTLPEPLPALHTASTTQTPLHPLRPISANSLPPANASSNGLPQTSPAATNVRGTRPPTASQGGSYSRVWDGPVTWVEPTSGRPLQAHMAVNAPDVLRTFPWPPTLTLEPSTEFRVNMPKLQDWLRGHANQYSILLVTSHSPTGDPKQNEERHGLLWRSIFQSHRYAVVSFLDHSGMVSVKRLLLFPARPGQFAGALFRGPGGIPELPPLFVGGIPVTQVPPNLADLLLSLTPQQSAELEKLSNPDKHAKLQEYARNYRQMKMQEQQRLLMMQQAQQSRQQVMQPLQPLDTMPGTPAMAPSTMTSQPPPQQQSPPSTQRRKPVPPNNLNTLIPVNPFLNGIPPSVDQVLALGGSTPQASTQIPGRMSSAAPTSTGMQGMHRRVPSGGGSTNVPAMGGVNLSHEMMQSFMQRRQDGSSGMGGATDGGIGGGMGL</sequence>
<gene>
    <name evidence="2" type="ORF">DAEQUDRAFT_493104</name>
</gene>
<dbReference type="AlphaFoldDB" id="A0A165MMB6"/>
<evidence type="ECO:0000313" key="2">
    <source>
        <dbReference type="EMBL" id="KZT65875.1"/>
    </source>
</evidence>
<accession>A0A165MMB6</accession>
<feature type="compositionally biased region" description="Basic and acidic residues" evidence="1">
    <location>
        <begin position="11"/>
        <end position="28"/>
    </location>
</feature>
<feature type="region of interest" description="Disordered" evidence="1">
    <location>
        <begin position="481"/>
        <end position="516"/>
    </location>
</feature>
<dbReference type="Proteomes" id="UP000076727">
    <property type="component" value="Unassembled WGS sequence"/>
</dbReference>
<protein>
    <submittedName>
        <fullName evidence="2">Uncharacterized protein</fullName>
    </submittedName>
</protein>
<dbReference type="OrthoDB" id="7690434at2759"/>
<feature type="compositionally biased region" description="Low complexity" evidence="1">
    <location>
        <begin position="53"/>
        <end position="62"/>
    </location>
</feature>
<proteinExistence type="predicted"/>
<evidence type="ECO:0000313" key="3">
    <source>
        <dbReference type="Proteomes" id="UP000076727"/>
    </source>
</evidence>
<dbReference type="EMBL" id="KV429098">
    <property type="protein sequence ID" value="KZT65875.1"/>
    <property type="molecule type" value="Genomic_DNA"/>
</dbReference>
<reference evidence="2 3" key="1">
    <citation type="journal article" date="2016" name="Mol. Biol. Evol.">
        <title>Comparative Genomics of Early-Diverging Mushroom-Forming Fungi Provides Insights into the Origins of Lignocellulose Decay Capabilities.</title>
        <authorList>
            <person name="Nagy L.G."/>
            <person name="Riley R."/>
            <person name="Tritt A."/>
            <person name="Adam C."/>
            <person name="Daum C."/>
            <person name="Floudas D."/>
            <person name="Sun H."/>
            <person name="Yadav J.S."/>
            <person name="Pangilinan J."/>
            <person name="Larsson K.H."/>
            <person name="Matsuura K."/>
            <person name="Barry K."/>
            <person name="Labutti K."/>
            <person name="Kuo R."/>
            <person name="Ohm R.A."/>
            <person name="Bhattacharya S.S."/>
            <person name="Shirouzu T."/>
            <person name="Yoshinaga Y."/>
            <person name="Martin F.M."/>
            <person name="Grigoriev I.V."/>
            <person name="Hibbett D.S."/>
        </authorList>
    </citation>
    <scope>NUCLEOTIDE SEQUENCE [LARGE SCALE GENOMIC DNA]</scope>
    <source>
        <strain evidence="2 3">L-15889</strain>
    </source>
</reference>
<feature type="region of interest" description="Disordered" evidence="1">
    <location>
        <begin position="1"/>
        <end position="28"/>
    </location>
</feature>
<feature type="region of interest" description="Disordered" evidence="1">
    <location>
        <begin position="413"/>
        <end position="455"/>
    </location>
</feature>